<protein>
    <submittedName>
        <fullName evidence="3">GNAT family N-acetyltransferase</fullName>
        <ecNumber evidence="3">2.3.-.-</ecNumber>
    </submittedName>
</protein>
<dbReference type="SUPFAM" id="SSF55729">
    <property type="entry name" value="Acyl-CoA N-acyltransferases (Nat)"/>
    <property type="match status" value="1"/>
</dbReference>
<dbReference type="Pfam" id="PF13302">
    <property type="entry name" value="Acetyltransf_3"/>
    <property type="match status" value="2"/>
</dbReference>
<keyword evidence="3" id="KW-0012">Acyltransferase</keyword>
<feature type="domain" description="N-acetyltransferase" evidence="2">
    <location>
        <begin position="8"/>
        <end position="204"/>
    </location>
</feature>
<evidence type="ECO:0000313" key="3">
    <source>
        <dbReference type="EMBL" id="MFD1200673.1"/>
    </source>
</evidence>
<dbReference type="RefSeq" id="WP_343959098.1">
    <property type="nucleotide sequence ID" value="NZ_BAAAKZ010000003.1"/>
</dbReference>
<evidence type="ECO:0000256" key="1">
    <source>
        <dbReference type="SAM" id="MobiDB-lite"/>
    </source>
</evidence>
<accession>A0ABW3TMC7</accession>
<dbReference type="EMBL" id="JBHTLY010000001">
    <property type="protein sequence ID" value="MFD1200673.1"/>
    <property type="molecule type" value="Genomic_DNA"/>
</dbReference>
<organism evidence="3 4">
    <name type="scientific">Leucobacter albus</name>
    <dbReference type="NCBI Taxonomy" id="272210"/>
    <lineage>
        <taxon>Bacteria</taxon>
        <taxon>Bacillati</taxon>
        <taxon>Actinomycetota</taxon>
        <taxon>Actinomycetes</taxon>
        <taxon>Micrococcales</taxon>
        <taxon>Microbacteriaceae</taxon>
        <taxon>Leucobacter</taxon>
    </lineage>
</organism>
<feature type="region of interest" description="Disordered" evidence="1">
    <location>
        <begin position="72"/>
        <end position="91"/>
    </location>
</feature>
<dbReference type="GO" id="GO:0016746">
    <property type="term" value="F:acyltransferase activity"/>
    <property type="evidence" value="ECO:0007669"/>
    <property type="project" value="UniProtKB-KW"/>
</dbReference>
<comment type="caution">
    <text evidence="3">The sequence shown here is derived from an EMBL/GenBank/DDBJ whole genome shotgun (WGS) entry which is preliminary data.</text>
</comment>
<dbReference type="Proteomes" id="UP001597181">
    <property type="component" value="Unassembled WGS sequence"/>
</dbReference>
<evidence type="ECO:0000259" key="2">
    <source>
        <dbReference type="PROSITE" id="PS51186"/>
    </source>
</evidence>
<reference evidence="4" key="1">
    <citation type="journal article" date="2019" name="Int. J. Syst. Evol. Microbiol.">
        <title>The Global Catalogue of Microorganisms (GCM) 10K type strain sequencing project: providing services to taxonomists for standard genome sequencing and annotation.</title>
        <authorList>
            <consortium name="The Broad Institute Genomics Platform"/>
            <consortium name="The Broad Institute Genome Sequencing Center for Infectious Disease"/>
            <person name="Wu L."/>
            <person name="Ma J."/>
        </authorList>
    </citation>
    <scope>NUCLEOTIDE SEQUENCE [LARGE SCALE GENOMIC DNA]</scope>
    <source>
        <strain evidence="4">CCUG 50213</strain>
    </source>
</reference>
<keyword evidence="4" id="KW-1185">Reference proteome</keyword>
<evidence type="ECO:0000313" key="4">
    <source>
        <dbReference type="Proteomes" id="UP001597181"/>
    </source>
</evidence>
<dbReference type="Gene3D" id="3.40.630.30">
    <property type="match status" value="1"/>
</dbReference>
<dbReference type="EC" id="2.3.-.-" evidence="3"/>
<sequence>MILQTPRLTLRELTSADLPALREILQDDETMTAYEGAFDDAMVEAWFARMRERYATDGFGLWAVTLRDTDTDAHTDTDTHTNTDTDTHTNTDTDTAIGGIAAGDTMIGQCGLTRQHILGEDVIEVGYLFNRAHWHLGYAAEAAAACRDYAFNTLGVDRVYAQIRDTNLASMNVAIRLGMTVRGRFSKHYRGVEMPHLAFAVDRQ</sequence>
<dbReference type="PROSITE" id="PS51186">
    <property type="entry name" value="GNAT"/>
    <property type="match status" value="1"/>
</dbReference>
<dbReference type="InterPro" id="IPR016181">
    <property type="entry name" value="Acyl_CoA_acyltransferase"/>
</dbReference>
<dbReference type="InterPro" id="IPR051531">
    <property type="entry name" value="N-acetyltransferase"/>
</dbReference>
<dbReference type="PANTHER" id="PTHR43792:SF1">
    <property type="entry name" value="N-ACETYLTRANSFERASE DOMAIN-CONTAINING PROTEIN"/>
    <property type="match status" value="1"/>
</dbReference>
<gene>
    <name evidence="3" type="ORF">ACFQ3U_02040</name>
</gene>
<proteinExistence type="predicted"/>
<dbReference type="PANTHER" id="PTHR43792">
    <property type="entry name" value="GNAT FAMILY, PUTATIVE (AFU_ORTHOLOGUE AFUA_3G00765)-RELATED-RELATED"/>
    <property type="match status" value="1"/>
</dbReference>
<dbReference type="InterPro" id="IPR000182">
    <property type="entry name" value="GNAT_dom"/>
</dbReference>
<name>A0ABW3TMC7_9MICO</name>
<keyword evidence="3" id="KW-0808">Transferase</keyword>